<dbReference type="OrthoDB" id="298672at2759"/>
<gene>
    <name evidence="2" type="ORF">IMG5_157320</name>
</gene>
<evidence type="ECO:0000313" key="2">
    <source>
        <dbReference type="EMBL" id="EGR29359.1"/>
    </source>
</evidence>
<evidence type="ECO:0000256" key="1">
    <source>
        <dbReference type="SAM" id="SignalP"/>
    </source>
</evidence>
<dbReference type="AlphaFoldDB" id="G0QZJ8"/>
<proteinExistence type="predicted"/>
<organism evidence="2 3">
    <name type="scientific">Ichthyophthirius multifiliis</name>
    <name type="common">White spot disease agent</name>
    <name type="synonym">Ich</name>
    <dbReference type="NCBI Taxonomy" id="5932"/>
    <lineage>
        <taxon>Eukaryota</taxon>
        <taxon>Sar</taxon>
        <taxon>Alveolata</taxon>
        <taxon>Ciliophora</taxon>
        <taxon>Intramacronucleata</taxon>
        <taxon>Oligohymenophorea</taxon>
        <taxon>Hymenostomatida</taxon>
        <taxon>Ophryoglenina</taxon>
        <taxon>Ichthyophthirius</taxon>
    </lineage>
</organism>
<dbReference type="InParanoid" id="G0QZJ8"/>
<protein>
    <submittedName>
        <fullName evidence="2">Uncharacterized protein</fullName>
    </submittedName>
</protein>
<keyword evidence="3" id="KW-1185">Reference proteome</keyword>
<reference evidence="2 3" key="1">
    <citation type="submission" date="2011-07" db="EMBL/GenBank/DDBJ databases">
        <authorList>
            <person name="Coyne R."/>
            <person name="Brami D."/>
            <person name="Johnson J."/>
            <person name="Hostetler J."/>
            <person name="Hannick L."/>
            <person name="Clark T."/>
            <person name="Cassidy-Hanley D."/>
            <person name="Inman J."/>
        </authorList>
    </citation>
    <scope>NUCLEOTIDE SEQUENCE [LARGE SCALE GENOMIC DNA]</scope>
    <source>
        <strain evidence="2 3">G5</strain>
    </source>
</reference>
<sequence>MQKQSILSLIFFLLLIQFNAEVTKITIFSDVVKNLKQNPNSLITLMVTRLKECDRCKIGNEVLHQYAELTDGIVLTYLLDCEKIWEVEQDRVRIPACDPIRRQELPNLTFFQPDYSELDIYNKKNKKIHKDIPYQGVFSPDALIQRTKELIPFFQKMSLI</sequence>
<keyword evidence="1" id="KW-0732">Signal</keyword>
<accession>G0QZJ8</accession>
<dbReference type="GeneID" id="14905456"/>
<feature type="signal peptide" evidence="1">
    <location>
        <begin position="1"/>
        <end position="20"/>
    </location>
</feature>
<dbReference type="EMBL" id="GL984153">
    <property type="protein sequence ID" value="EGR29359.1"/>
    <property type="molecule type" value="Genomic_DNA"/>
</dbReference>
<dbReference type="Proteomes" id="UP000008983">
    <property type="component" value="Unassembled WGS sequence"/>
</dbReference>
<evidence type="ECO:0000313" key="3">
    <source>
        <dbReference type="Proteomes" id="UP000008983"/>
    </source>
</evidence>
<name>G0QZJ8_ICHMU</name>
<dbReference type="RefSeq" id="XP_004030595.1">
    <property type="nucleotide sequence ID" value="XM_004030547.1"/>
</dbReference>
<feature type="chain" id="PRO_5003408262" evidence="1">
    <location>
        <begin position="21"/>
        <end position="160"/>
    </location>
</feature>